<sequence length="384" mass="42892">MAISTSQHLIYKANPGVPLLRSPQHRHHRVKTNLKRPPPSPHLQVSTASASDILRLVDSLHLPMNSDIYSSLLHECTQCKSLLDGAEVHAHINRTFFEPGIRLANRLIVMYLACGCFDDALQVFDEMRTRDCLSWAAIILGSIESNRCEQAISFFIQMQEQGVVPNELILVGMFRACRSVRRCGFRLGRQVHGLALKMGMTKDPFVASELVNLYGKNGFLENLYRLFNDALRRDIVLYTGMMACYNRESHFTEAIRTFSEMRKSGKRVNHFTFSSVLRACAGNIDSRTGMQVHAGAVKAGVDQNVFVGTSMINMYGKCGLLNEAHQVFAGMADKNAACWNAMLGAYLQREGCCCEALKLLHEMKARGVKPLQPIVDKIVTFCGS</sequence>
<evidence type="ECO:0000313" key="4">
    <source>
        <dbReference type="EMBL" id="VVV60961.1"/>
    </source>
</evidence>
<dbReference type="FunFam" id="1.25.40.10:FF:000285">
    <property type="entry name" value="Pentatricopeptide repeat-containing protein, chloroplastic"/>
    <property type="match status" value="1"/>
</dbReference>
<feature type="repeat" description="PPR" evidence="2">
    <location>
        <begin position="335"/>
        <end position="370"/>
    </location>
</feature>
<feature type="compositionally biased region" description="Basic residues" evidence="3">
    <location>
        <begin position="23"/>
        <end position="34"/>
    </location>
</feature>
<feature type="region of interest" description="Disordered" evidence="3">
    <location>
        <begin position="17"/>
        <end position="44"/>
    </location>
</feature>
<evidence type="ECO:0008006" key="5">
    <source>
        <dbReference type="Google" id="ProtNLM"/>
    </source>
</evidence>
<dbReference type="InterPro" id="IPR011990">
    <property type="entry name" value="TPR-like_helical_dom_sf"/>
</dbReference>
<evidence type="ECO:0000256" key="3">
    <source>
        <dbReference type="SAM" id="MobiDB-lite"/>
    </source>
</evidence>
<dbReference type="GO" id="GO:0009451">
    <property type="term" value="P:RNA modification"/>
    <property type="evidence" value="ECO:0007669"/>
    <property type="project" value="InterPro"/>
</dbReference>
<dbReference type="InterPro" id="IPR046960">
    <property type="entry name" value="PPR_At4g14850-like_plant"/>
</dbReference>
<protein>
    <recommendedName>
        <fullName evidence="5">Pentacotripeptide-repeat region of PRORP domain-containing protein</fullName>
    </recommendedName>
</protein>
<dbReference type="PROSITE" id="PS51375">
    <property type="entry name" value="PPR"/>
    <property type="match status" value="3"/>
</dbReference>
<dbReference type="EMBL" id="LR721775">
    <property type="protein sequence ID" value="VVV60961.1"/>
    <property type="molecule type" value="Genomic_DNA"/>
</dbReference>
<evidence type="ECO:0000256" key="2">
    <source>
        <dbReference type="PROSITE-ProRule" id="PRU00708"/>
    </source>
</evidence>
<dbReference type="AlphaFoldDB" id="A0A5K0X891"/>
<evidence type="ECO:0000256" key="1">
    <source>
        <dbReference type="ARBA" id="ARBA00022737"/>
    </source>
</evidence>
<accession>A0A5K0X891</accession>
<dbReference type="Pfam" id="PF01535">
    <property type="entry name" value="PPR"/>
    <property type="match status" value="3"/>
</dbReference>
<dbReference type="InterPro" id="IPR002885">
    <property type="entry name" value="PPR_rpt"/>
</dbReference>
<dbReference type="OrthoDB" id="1893323at2759"/>
<dbReference type="FunFam" id="1.25.40.10:FF:000381">
    <property type="entry name" value="Pentatricopeptide repeat-containing protein"/>
    <property type="match status" value="1"/>
</dbReference>
<dbReference type="OMA" id="SDGCFHH"/>
<dbReference type="GO" id="GO:0003723">
    <property type="term" value="F:RNA binding"/>
    <property type="evidence" value="ECO:0007669"/>
    <property type="project" value="InterPro"/>
</dbReference>
<keyword evidence="1" id="KW-0677">Repeat</keyword>
<dbReference type="Gene3D" id="1.25.40.10">
    <property type="entry name" value="Tetratricopeptide repeat domain"/>
    <property type="match status" value="3"/>
</dbReference>
<proteinExistence type="predicted"/>
<dbReference type="PANTHER" id="PTHR47926">
    <property type="entry name" value="PENTATRICOPEPTIDE REPEAT-CONTAINING PROTEIN"/>
    <property type="match status" value="1"/>
</dbReference>
<reference evidence="4" key="1">
    <citation type="submission" date="2019-09" db="EMBL/GenBank/DDBJ databases">
        <authorList>
            <person name="Zhang L."/>
        </authorList>
    </citation>
    <scope>NUCLEOTIDE SEQUENCE</scope>
</reference>
<name>A0A5K0X891_9MAGN</name>
<organism evidence="4">
    <name type="scientific">Nymphaea colorata</name>
    <name type="common">pocket water lily</name>
    <dbReference type="NCBI Taxonomy" id="210225"/>
    <lineage>
        <taxon>Eukaryota</taxon>
        <taxon>Viridiplantae</taxon>
        <taxon>Streptophyta</taxon>
        <taxon>Embryophyta</taxon>
        <taxon>Tracheophyta</taxon>
        <taxon>Spermatophyta</taxon>
        <taxon>Magnoliopsida</taxon>
        <taxon>Nymphaeales</taxon>
        <taxon>Nymphaeaceae</taxon>
        <taxon>Nymphaea</taxon>
    </lineage>
</organism>
<dbReference type="PANTHER" id="PTHR47926:SF361">
    <property type="entry name" value="PENTACOTRIPEPTIDE-REPEAT REGION OF PRORP DOMAIN-CONTAINING PROTEIN"/>
    <property type="match status" value="1"/>
</dbReference>
<dbReference type="NCBIfam" id="TIGR00756">
    <property type="entry name" value="PPR"/>
    <property type="match status" value="2"/>
</dbReference>
<gene>
    <name evidence="4" type="ORF">NYM_LOCUS4349</name>
</gene>
<feature type="repeat" description="PPR" evidence="2">
    <location>
        <begin position="131"/>
        <end position="165"/>
    </location>
</feature>
<feature type="repeat" description="PPR" evidence="2">
    <location>
        <begin position="234"/>
        <end position="268"/>
    </location>
</feature>
<dbReference type="Pfam" id="PF13041">
    <property type="entry name" value="PPR_2"/>
    <property type="match status" value="1"/>
</dbReference>
<dbReference type="Gramene" id="NC10G0065840.1">
    <property type="protein sequence ID" value="NC10G0065840.1:cds"/>
    <property type="gene ID" value="NC10G0065840"/>
</dbReference>